<evidence type="ECO:0000313" key="3">
    <source>
        <dbReference type="Proteomes" id="UP000198417"/>
    </source>
</evidence>
<dbReference type="Proteomes" id="UP000198417">
    <property type="component" value="Unassembled WGS sequence"/>
</dbReference>
<evidence type="ECO:0000313" key="2">
    <source>
        <dbReference type="EMBL" id="SNR63474.1"/>
    </source>
</evidence>
<feature type="region of interest" description="Disordered" evidence="1">
    <location>
        <begin position="22"/>
        <end position="45"/>
    </location>
</feature>
<dbReference type="AlphaFoldDB" id="A0A238XYQ0"/>
<name>A0A238XYQ0_9RHOB</name>
<dbReference type="EMBL" id="FZNN01000013">
    <property type="protein sequence ID" value="SNR63474.1"/>
    <property type="molecule type" value="Genomic_DNA"/>
</dbReference>
<proteinExistence type="predicted"/>
<organism evidence="2 3">
    <name type="scientific">Puniceibacterium sediminis</name>
    <dbReference type="NCBI Taxonomy" id="1608407"/>
    <lineage>
        <taxon>Bacteria</taxon>
        <taxon>Pseudomonadati</taxon>
        <taxon>Pseudomonadota</taxon>
        <taxon>Alphaproteobacteria</taxon>
        <taxon>Rhodobacterales</taxon>
        <taxon>Paracoccaceae</taxon>
        <taxon>Puniceibacterium</taxon>
    </lineage>
</organism>
<gene>
    <name evidence="2" type="ORF">SAMN06265370_11394</name>
</gene>
<evidence type="ECO:0000256" key="1">
    <source>
        <dbReference type="SAM" id="MobiDB-lite"/>
    </source>
</evidence>
<sequence>MLGILAHTYLLATYQKETFKSRGTSRGGHRWSADDLRERFGGRGR</sequence>
<keyword evidence="3" id="KW-1185">Reference proteome</keyword>
<feature type="compositionally biased region" description="Basic and acidic residues" evidence="1">
    <location>
        <begin position="31"/>
        <end position="45"/>
    </location>
</feature>
<protein>
    <submittedName>
        <fullName evidence="2">Uncharacterized protein</fullName>
    </submittedName>
</protein>
<reference evidence="2 3" key="1">
    <citation type="submission" date="2017-06" db="EMBL/GenBank/DDBJ databases">
        <authorList>
            <person name="Kim H.J."/>
            <person name="Triplett B.A."/>
        </authorList>
    </citation>
    <scope>NUCLEOTIDE SEQUENCE [LARGE SCALE GENOMIC DNA]</scope>
    <source>
        <strain evidence="2 3">DSM 29052</strain>
    </source>
</reference>
<accession>A0A238XYQ0</accession>